<dbReference type="Gene3D" id="3.40.50.2300">
    <property type="match status" value="1"/>
</dbReference>
<dbReference type="SUPFAM" id="SSF55785">
    <property type="entry name" value="PYP-like sensor domain (PAS domain)"/>
    <property type="match status" value="2"/>
</dbReference>
<dbReference type="SUPFAM" id="SSF141868">
    <property type="entry name" value="EAL domain-like"/>
    <property type="match status" value="1"/>
</dbReference>
<protein>
    <submittedName>
        <fullName evidence="8">EAL domain-containing protein</fullName>
    </submittedName>
</protein>
<dbReference type="InterPro" id="IPR035965">
    <property type="entry name" value="PAS-like_dom_sf"/>
</dbReference>
<dbReference type="SMART" id="SM00091">
    <property type="entry name" value="PAS"/>
    <property type="match status" value="3"/>
</dbReference>
<dbReference type="PROSITE" id="PS50113">
    <property type="entry name" value="PAC"/>
    <property type="match status" value="1"/>
</dbReference>
<evidence type="ECO:0000313" key="8">
    <source>
        <dbReference type="EMBL" id="TGD75462.1"/>
    </source>
</evidence>
<dbReference type="PROSITE" id="PS50883">
    <property type="entry name" value="EAL"/>
    <property type="match status" value="1"/>
</dbReference>
<dbReference type="SMART" id="SM00267">
    <property type="entry name" value="GGDEF"/>
    <property type="match status" value="1"/>
</dbReference>
<dbReference type="SMART" id="SM00052">
    <property type="entry name" value="EAL"/>
    <property type="match status" value="1"/>
</dbReference>
<dbReference type="SUPFAM" id="SSF52172">
    <property type="entry name" value="CheY-like"/>
    <property type="match status" value="1"/>
</dbReference>
<dbReference type="GO" id="GO:0003824">
    <property type="term" value="F:catalytic activity"/>
    <property type="evidence" value="ECO:0007669"/>
    <property type="project" value="UniProtKB-ARBA"/>
</dbReference>
<dbReference type="Gene3D" id="3.30.450.20">
    <property type="entry name" value="PAS domain"/>
    <property type="match status" value="3"/>
</dbReference>
<dbReference type="InterPro" id="IPR029787">
    <property type="entry name" value="Nucleotide_cyclase"/>
</dbReference>
<dbReference type="Pfam" id="PF00989">
    <property type="entry name" value="PAS"/>
    <property type="match status" value="1"/>
</dbReference>
<dbReference type="CDD" id="cd01949">
    <property type="entry name" value="GGDEF"/>
    <property type="match status" value="1"/>
</dbReference>
<dbReference type="Pfam" id="PF00072">
    <property type="entry name" value="Response_reg"/>
    <property type="match status" value="1"/>
</dbReference>
<keyword evidence="2" id="KW-0597">Phosphoprotein</keyword>
<feature type="domain" description="PAS" evidence="4">
    <location>
        <begin position="388"/>
        <end position="443"/>
    </location>
</feature>
<dbReference type="InterPro" id="IPR013767">
    <property type="entry name" value="PAS_fold"/>
</dbReference>
<dbReference type="NCBIfam" id="TIGR00229">
    <property type="entry name" value="sensory_box"/>
    <property type="match status" value="2"/>
</dbReference>
<dbReference type="InterPro" id="IPR043128">
    <property type="entry name" value="Rev_trsase/Diguanyl_cyclase"/>
</dbReference>
<comment type="caution">
    <text evidence="8">The sequence shown here is derived from an EMBL/GenBank/DDBJ whole genome shotgun (WGS) entry which is preliminary data.</text>
</comment>
<evidence type="ECO:0000259" key="4">
    <source>
        <dbReference type="PROSITE" id="PS50112"/>
    </source>
</evidence>
<dbReference type="SUPFAM" id="SSF55073">
    <property type="entry name" value="Nucleotide cyclase"/>
    <property type="match status" value="1"/>
</dbReference>
<dbReference type="NCBIfam" id="TIGR00254">
    <property type="entry name" value="GGDEF"/>
    <property type="match status" value="1"/>
</dbReference>
<dbReference type="CDD" id="cd00130">
    <property type="entry name" value="PAS"/>
    <property type="match status" value="2"/>
</dbReference>
<dbReference type="Gene3D" id="3.30.70.270">
    <property type="match status" value="1"/>
</dbReference>
<dbReference type="AlphaFoldDB" id="A0A4Z0M716"/>
<dbReference type="Gene3D" id="3.20.20.450">
    <property type="entry name" value="EAL domain"/>
    <property type="match status" value="1"/>
</dbReference>
<dbReference type="InterPro" id="IPR052155">
    <property type="entry name" value="Biofilm_reg_signaling"/>
</dbReference>
<feature type="domain" description="PAS" evidence="4">
    <location>
        <begin position="260"/>
        <end position="316"/>
    </location>
</feature>
<dbReference type="PROSITE" id="PS50112">
    <property type="entry name" value="PAS"/>
    <property type="match status" value="2"/>
</dbReference>
<evidence type="ECO:0000256" key="1">
    <source>
        <dbReference type="ARBA" id="ARBA00001946"/>
    </source>
</evidence>
<dbReference type="Pfam" id="PF00990">
    <property type="entry name" value="GGDEF"/>
    <property type="match status" value="1"/>
</dbReference>
<dbReference type="EMBL" id="SRLE01000003">
    <property type="protein sequence ID" value="TGD75462.1"/>
    <property type="molecule type" value="Genomic_DNA"/>
</dbReference>
<dbReference type="CDD" id="cd00156">
    <property type="entry name" value="REC"/>
    <property type="match status" value="1"/>
</dbReference>
<dbReference type="RefSeq" id="WP_135441165.1">
    <property type="nucleotide sequence ID" value="NZ_SRLE01000003.1"/>
</dbReference>
<feature type="domain" description="GGDEF" evidence="7">
    <location>
        <begin position="561"/>
        <end position="694"/>
    </location>
</feature>
<dbReference type="PANTHER" id="PTHR44757:SF2">
    <property type="entry name" value="BIOFILM ARCHITECTURE MAINTENANCE PROTEIN MBAA"/>
    <property type="match status" value="1"/>
</dbReference>
<evidence type="ECO:0000256" key="2">
    <source>
        <dbReference type="PROSITE-ProRule" id="PRU00169"/>
    </source>
</evidence>
<dbReference type="InterPro" id="IPR035919">
    <property type="entry name" value="EAL_sf"/>
</dbReference>
<evidence type="ECO:0000259" key="7">
    <source>
        <dbReference type="PROSITE" id="PS50887"/>
    </source>
</evidence>
<name>A0A4Z0M716_9GAMM</name>
<dbReference type="InterPro" id="IPR011006">
    <property type="entry name" value="CheY-like_superfamily"/>
</dbReference>
<dbReference type="InterPro" id="IPR000014">
    <property type="entry name" value="PAS"/>
</dbReference>
<dbReference type="SMART" id="SM00448">
    <property type="entry name" value="REC"/>
    <property type="match status" value="1"/>
</dbReference>
<dbReference type="PROSITE" id="PS50110">
    <property type="entry name" value="RESPONSE_REGULATORY"/>
    <property type="match status" value="1"/>
</dbReference>
<dbReference type="PROSITE" id="PS50887">
    <property type="entry name" value="GGDEF"/>
    <property type="match status" value="1"/>
</dbReference>
<dbReference type="OrthoDB" id="1316910at2"/>
<evidence type="ECO:0000313" key="9">
    <source>
        <dbReference type="Proteomes" id="UP000298050"/>
    </source>
</evidence>
<feature type="domain" description="Response regulatory" evidence="3">
    <location>
        <begin position="5"/>
        <end position="119"/>
    </location>
</feature>
<dbReference type="InterPro" id="IPR001633">
    <property type="entry name" value="EAL_dom"/>
</dbReference>
<dbReference type="InterPro" id="IPR000160">
    <property type="entry name" value="GGDEF_dom"/>
</dbReference>
<sequence>MDSVRVLYVEDDPVQAMLVKHQLEDKGVSVEHVAGGEEALARLFVAHFDVVLTDYYMPGMNGVELMRRIDAAGTDLPVVILTAGKNLGLAFDALREGATDFISKDDDGEYLSVLYQVLLRAVERHCLLLQSREFTQKLEYEKQLSFITLDALSQGVVVLDQQNRVKYSNRCFRDLFSVPGSVETSGMSLSHFAALLLIHARVEGHSGVDEVVSLLHRCIAQEDERLEITLYDSTLELHCAALHDTGHALTFTDITHRKQEADTLDCIIRLAPVAMIGVDRDGRILLANERAGLLMGAESQELVGSNIEEFVPAGDRGRHARIMRGFFGESAARRMRSASDVYLQTRHGEQVPVEITLNHIRMGEEEAVLATVVDISARKEAERVMLRAHQLTQSIIEHSPFSLMATDIDGRIIAVSPALERLLHYSREELVERESALLFHREDELEARAVELSAELGIELGADFGTLVELARRGEVESREWTYQRSDESTLPVNLTVTALRAEDGEISGYLLIAYDISEQKAANEYIEHIAHHDGLTDLPNRTLMTDRLQHALLRIKRYGGRVGVLVLDLDHFKRINDTLGHMAGDELLKVVAERLKRAVRESDTVCRMGGDEFVVILPEIRDESDVERVCEKILELMAEPVELCGQRIVVSTSIGLSVAPQHGETIEQLLEHADTAMYQAKQRGRNGYQVFSSEDDGKSVSAQPIEHALYSAFQNDRLSIHYQPQISTLDGHVTGVEALVRWEDADGGWIPPDRFIHLAESTGFIVTLGDWLMRRACEDIEALRRRRHRDFSVAVNISQRQFWHADFVDSVKRALLRTGLPPQSLMLELPESLLVTELPAVSAKLEELHACGVKLAVDDFGTTNASPAYACRYPLDMIKIDRSFLATGERGHQVTVTSMVAVARELGVEVLAEGVETPEQLEFISARGCHRVQGFLYSPAVAAPVLEVAINQIEKVAAQVSV</sequence>
<accession>A0A4Z0M716</accession>
<feature type="modified residue" description="4-aspartylphosphate" evidence="2">
    <location>
        <position position="54"/>
    </location>
</feature>
<organism evidence="8 9">
    <name type="scientific">Mangrovimicrobium sediminis</name>
    <dbReference type="NCBI Taxonomy" id="2562682"/>
    <lineage>
        <taxon>Bacteria</taxon>
        <taxon>Pseudomonadati</taxon>
        <taxon>Pseudomonadota</taxon>
        <taxon>Gammaproteobacteria</taxon>
        <taxon>Cellvibrionales</taxon>
        <taxon>Halieaceae</taxon>
        <taxon>Mangrovimicrobium</taxon>
    </lineage>
</organism>
<reference evidence="8 9" key="1">
    <citation type="submission" date="2019-04" db="EMBL/GenBank/DDBJ databases">
        <title>Taxonomy of novel Haliea sp. from mangrove soil of West Coast of India.</title>
        <authorList>
            <person name="Verma A."/>
            <person name="Kumar P."/>
            <person name="Krishnamurthi S."/>
        </authorList>
    </citation>
    <scope>NUCLEOTIDE SEQUENCE [LARGE SCALE GENOMIC DNA]</scope>
    <source>
        <strain evidence="8 9">SAOS-164</strain>
    </source>
</reference>
<dbReference type="Pfam" id="PF12860">
    <property type="entry name" value="PAS_7"/>
    <property type="match status" value="1"/>
</dbReference>
<dbReference type="GO" id="GO:0000160">
    <property type="term" value="P:phosphorelay signal transduction system"/>
    <property type="evidence" value="ECO:0007669"/>
    <property type="project" value="InterPro"/>
</dbReference>
<dbReference type="Pfam" id="PF00563">
    <property type="entry name" value="EAL"/>
    <property type="match status" value="1"/>
</dbReference>
<dbReference type="GO" id="GO:0006355">
    <property type="term" value="P:regulation of DNA-templated transcription"/>
    <property type="evidence" value="ECO:0007669"/>
    <property type="project" value="InterPro"/>
</dbReference>
<feature type="domain" description="PAC" evidence="5">
    <location>
        <begin position="477"/>
        <end position="529"/>
    </location>
</feature>
<gene>
    <name evidence="8" type="ORF">E4634_03180</name>
</gene>
<feature type="domain" description="EAL" evidence="6">
    <location>
        <begin position="703"/>
        <end position="955"/>
    </location>
</feature>
<dbReference type="InterPro" id="IPR001610">
    <property type="entry name" value="PAC"/>
</dbReference>
<dbReference type="Proteomes" id="UP000298050">
    <property type="component" value="Unassembled WGS sequence"/>
</dbReference>
<dbReference type="Pfam" id="PF13426">
    <property type="entry name" value="PAS_9"/>
    <property type="match status" value="1"/>
</dbReference>
<evidence type="ECO:0000259" key="5">
    <source>
        <dbReference type="PROSITE" id="PS50113"/>
    </source>
</evidence>
<dbReference type="InterPro" id="IPR001789">
    <property type="entry name" value="Sig_transdc_resp-reg_receiver"/>
</dbReference>
<evidence type="ECO:0000259" key="3">
    <source>
        <dbReference type="PROSITE" id="PS50110"/>
    </source>
</evidence>
<dbReference type="CDD" id="cd01948">
    <property type="entry name" value="EAL"/>
    <property type="match status" value="1"/>
</dbReference>
<dbReference type="SMART" id="SM00086">
    <property type="entry name" value="PAC"/>
    <property type="match status" value="2"/>
</dbReference>
<comment type="cofactor">
    <cofactor evidence="1">
        <name>Mg(2+)</name>
        <dbReference type="ChEBI" id="CHEBI:18420"/>
    </cofactor>
</comment>
<dbReference type="FunFam" id="3.30.70.270:FF:000001">
    <property type="entry name" value="Diguanylate cyclase domain protein"/>
    <property type="match status" value="1"/>
</dbReference>
<proteinExistence type="predicted"/>
<evidence type="ECO:0000259" key="6">
    <source>
        <dbReference type="PROSITE" id="PS50883"/>
    </source>
</evidence>
<keyword evidence="9" id="KW-1185">Reference proteome</keyword>
<dbReference type="InterPro" id="IPR000700">
    <property type="entry name" value="PAS-assoc_C"/>
</dbReference>
<dbReference type="PANTHER" id="PTHR44757">
    <property type="entry name" value="DIGUANYLATE CYCLASE DGCP"/>
    <property type="match status" value="1"/>
</dbReference>